<reference evidence="1 2" key="1">
    <citation type="submission" date="2018-06" db="EMBL/GenBank/DDBJ databases">
        <authorList>
            <consortium name="Pathogen Informatics"/>
            <person name="Doyle S."/>
        </authorList>
    </citation>
    <scope>NUCLEOTIDE SEQUENCE [LARGE SCALE GENOMIC DNA]</scope>
    <source>
        <strain evidence="1 2">NCTC7307</strain>
    </source>
</reference>
<name>A0A2X4T1I0_SALER</name>
<dbReference type="EMBL" id="LS483466">
    <property type="protein sequence ID" value="SQI20986.1"/>
    <property type="molecule type" value="Genomic_DNA"/>
</dbReference>
<accession>A0A2X4T1I0</accession>
<evidence type="ECO:0000313" key="2">
    <source>
        <dbReference type="Proteomes" id="UP000248731"/>
    </source>
</evidence>
<proteinExistence type="predicted"/>
<keyword evidence="2" id="KW-1185">Reference proteome</keyword>
<evidence type="ECO:0000313" key="1">
    <source>
        <dbReference type="EMBL" id="SQI20986.1"/>
    </source>
</evidence>
<organism evidence="1 2">
    <name type="scientific">Salmonella enterica subsp. arizonae</name>
    <dbReference type="NCBI Taxonomy" id="59203"/>
    <lineage>
        <taxon>Bacteria</taxon>
        <taxon>Pseudomonadati</taxon>
        <taxon>Pseudomonadota</taxon>
        <taxon>Gammaproteobacteria</taxon>
        <taxon>Enterobacterales</taxon>
        <taxon>Enterobacteriaceae</taxon>
        <taxon>Salmonella</taxon>
    </lineage>
</organism>
<dbReference type="Proteomes" id="UP000248731">
    <property type="component" value="Chromosome 1"/>
</dbReference>
<dbReference type="AlphaFoldDB" id="A0A2X4T1I0"/>
<protein>
    <submittedName>
        <fullName evidence="1">Membrane protein</fullName>
    </submittedName>
</protein>
<gene>
    <name evidence="1" type="ORF">NCTC7307_00837</name>
</gene>
<sequence>MWYVIIHLTFVLSAFVMGYLDRLTRHQTIEPSSTVNQSGKG</sequence>